<dbReference type="InterPro" id="IPR050109">
    <property type="entry name" value="HTH-type_TetR-like_transc_reg"/>
</dbReference>
<dbReference type="SUPFAM" id="SSF48498">
    <property type="entry name" value="Tetracyclin repressor-like, C-terminal domain"/>
    <property type="match status" value="1"/>
</dbReference>
<evidence type="ECO:0000256" key="3">
    <source>
        <dbReference type="ARBA" id="ARBA00023163"/>
    </source>
</evidence>
<name>A0A919P7V2_9CELL</name>
<accession>A0A919P7V2</accession>
<dbReference type="InterPro" id="IPR023772">
    <property type="entry name" value="DNA-bd_HTH_TetR-type_CS"/>
</dbReference>
<feature type="domain" description="HTH tetR-type" evidence="5">
    <location>
        <begin position="7"/>
        <end position="66"/>
    </location>
</feature>
<dbReference type="RefSeq" id="WP_203758624.1">
    <property type="nucleotide sequence ID" value="NZ_BONK01000021.1"/>
</dbReference>
<dbReference type="InterPro" id="IPR036271">
    <property type="entry name" value="Tet_transcr_reg_TetR-rel_C_sf"/>
</dbReference>
<evidence type="ECO:0000256" key="2">
    <source>
        <dbReference type="ARBA" id="ARBA00023125"/>
    </source>
</evidence>
<reference evidence="6" key="1">
    <citation type="submission" date="2021-01" db="EMBL/GenBank/DDBJ databases">
        <title>Whole genome shotgun sequence of Cellulomonas chitinilytica NBRC 110799.</title>
        <authorList>
            <person name="Komaki H."/>
            <person name="Tamura T."/>
        </authorList>
    </citation>
    <scope>NUCLEOTIDE SEQUENCE</scope>
    <source>
        <strain evidence="6">NBRC 110799</strain>
    </source>
</reference>
<dbReference type="PROSITE" id="PS50977">
    <property type="entry name" value="HTH_TETR_2"/>
    <property type="match status" value="1"/>
</dbReference>
<evidence type="ECO:0000259" key="5">
    <source>
        <dbReference type="PROSITE" id="PS50977"/>
    </source>
</evidence>
<dbReference type="PANTHER" id="PTHR30055">
    <property type="entry name" value="HTH-TYPE TRANSCRIPTIONAL REGULATOR RUTR"/>
    <property type="match status" value="1"/>
</dbReference>
<dbReference type="InterPro" id="IPR009057">
    <property type="entry name" value="Homeodomain-like_sf"/>
</dbReference>
<evidence type="ECO:0000313" key="7">
    <source>
        <dbReference type="Proteomes" id="UP000632740"/>
    </source>
</evidence>
<dbReference type="GO" id="GO:0003700">
    <property type="term" value="F:DNA-binding transcription factor activity"/>
    <property type="evidence" value="ECO:0007669"/>
    <property type="project" value="TreeGrafter"/>
</dbReference>
<dbReference type="PROSITE" id="PS01081">
    <property type="entry name" value="HTH_TETR_1"/>
    <property type="match status" value="1"/>
</dbReference>
<dbReference type="Pfam" id="PF21597">
    <property type="entry name" value="TetR_C_43"/>
    <property type="match status" value="1"/>
</dbReference>
<feature type="DNA-binding region" description="H-T-H motif" evidence="4">
    <location>
        <begin position="29"/>
        <end position="48"/>
    </location>
</feature>
<comment type="caution">
    <text evidence="6">The sequence shown here is derived from an EMBL/GenBank/DDBJ whole genome shotgun (WGS) entry which is preliminary data.</text>
</comment>
<dbReference type="EMBL" id="BONK01000021">
    <property type="protein sequence ID" value="GIG23623.1"/>
    <property type="molecule type" value="Genomic_DNA"/>
</dbReference>
<dbReference type="GO" id="GO:0000976">
    <property type="term" value="F:transcription cis-regulatory region binding"/>
    <property type="evidence" value="ECO:0007669"/>
    <property type="project" value="TreeGrafter"/>
</dbReference>
<dbReference type="Gene3D" id="1.10.357.10">
    <property type="entry name" value="Tetracycline Repressor, domain 2"/>
    <property type="match status" value="1"/>
</dbReference>
<evidence type="ECO:0000313" key="6">
    <source>
        <dbReference type="EMBL" id="GIG23623.1"/>
    </source>
</evidence>
<protein>
    <submittedName>
        <fullName evidence="6">TetR family transcriptional regulator</fullName>
    </submittedName>
</protein>
<dbReference type="Proteomes" id="UP000632740">
    <property type="component" value="Unassembled WGS sequence"/>
</dbReference>
<dbReference type="AlphaFoldDB" id="A0A919P7V2"/>
<keyword evidence="1" id="KW-0805">Transcription regulation</keyword>
<proteinExistence type="predicted"/>
<dbReference type="PANTHER" id="PTHR30055:SF234">
    <property type="entry name" value="HTH-TYPE TRANSCRIPTIONAL REGULATOR BETI"/>
    <property type="match status" value="1"/>
</dbReference>
<evidence type="ECO:0000256" key="1">
    <source>
        <dbReference type="ARBA" id="ARBA00023015"/>
    </source>
</evidence>
<organism evidence="6 7">
    <name type="scientific">Cellulomonas chitinilytica</name>
    <dbReference type="NCBI Taxonomy" id="398759"/>
    <lineage>
        <taxon>Bacteria</taxon>
        <taxon>Bacillati</taxon>
        <taxon>Actinomycetota</taxon>
        <taxon>Actinomycetes</taxon>
        <taxon>Micrococcales</taxon>
        <taxon>Cellulomonadaceae</taxon>
        <taxon>Cellulomonas</taxon>
    </lineage>
</organism>
<sequence length="197" mass="21380">MLRADARDNRDRTLEAARELFAERGLGVTMRDIARKAGVGPATVYRRFPTKQHLVVEVFTEEMRACRAVVDDACADPDPWRGLRTAVEELTTLNADHRAFVEVFLSADPDLEMLTEHRADLLRDLGGLAARAQAAGALRRDFVVGDLVLVLLAARALPSGPSADHAVAARRLAALAIDAFRASGAHSALPRPPRLTA</sequence>
<keyword evidence="2 4" id="KW-0238">DNA-binding</keyword>
<keyword evidence="3" id="KW-0804">Transcription</keyword>
<dbReference type="InterPro" id="IPR001647">
    <property type="entry name" value="HTH_TetR"/>
</dbReference>
<dbReference type="SUPFAM" id="SSF46689">
    <property type="entry name" value="Homeodomain-like"/>
    <property type="match status" value="1"/>
</dbReference>
<evidence type="ECO:0000256" key="4">
    <source>
        <dbReference type="PROSITE-ProRule" id="PRU00335"/>
    </source>
</evidence>
<gene>
    <name evidence="6" type="ORF">Cch01nite_43470</name>
</gene>
<dbReference type="InterPro" id="IPR049445">
    <property type="entry name" value="TetR_SbtR-like_C"/>
</dbReference>
<dbReference type="Pfam" id="PF00440">
    <property type="entry name" value="TetR_N"/>
    <property type="match status" value="1"/>
</dbReference>
<keyword evidence="7" id="KW-1185">Reference proteome</keyword>
<dbReference type="PRINTS" id="PR00455">
    <property type="entry name" value="HTHTETR"/>
</dbReference>